<dbReference type="InterPro" id="IPR008189">
    <property type="entry name" value="rRNA_ssu_MeTfrase_I"/>
</dbReference>
<dbReference type="EMBL" id="PFEF01000005">
    <property type="protein sequence ID" value="PJE64635.1"/>
    <property type="molecule type" value="Genomic_DNA"/>
</dbReference>
<dbReference type="Proteomes" id="UP000229098">
    <property type="component" value="Unassembled WGS sequence"/>
</dbReference>
<dbReference type="AlphaFoldDB" id="A0A2M8KXH3"/>
<sequence>MKYNNGILYIVATPIGNLEDITLRALRILKEADNVYAEDTRVTKKLLAHYDIKTFVKRYDEHVADRMHNAIGQVLKEGQTIALVSDAGTPGISDPGARLVAYLHNHMPDVVVVPIPGPSALVTALSIAGVSGDQFTFLGYPPHKKGRKTFFEKIPIIETRPVVLYESPHRVERTLAALSENLGNGHHIVIARELTKMYEDIYRGTIERAQVYITGERKKGEFVIIVF</sequence>
<name>A0A2M8KXH3_9BACT</name>
<dbReference type="GO" id="GO:0005737">
    <property type="term" value="C:cytoplasm"/>
    <property type="evidence" value="ECO:0007669"/>
    <property type="project" value="UniProtKB-SubCell"/>
</dbReference>
<keyword evidence="5 6" id="KW-0949">S-adenosyl-L-methionine</keyword>
<gene>
    <name evidence="6 8" type="primary">rsmI</name>
    <name evidence="8" type="ORF">COU90_02225</name>
</gene>
<evidence type="ECO:0000256" key="3">
    <source>
        <dbReference type="ARBA" id="ARBA00022603"/>
    </source>
</evidence>
<dbReference type="Gene3D" id="3.40.1010.10">
    <property type="entry name" value="Cobalt-precorrin-4 Transmethylase, Domain 1"/>
    <property type="match status" value="1"/>
</dbReference>
<dbReference type="EC" id="2.1.1.198" evidence="6"/>
<dbReference type="InterPro" id="IPR014777">
    <property type="entry name" value="4pyrrole_Mease_sub1"/>
</dbReference>
<evidence type="ECO:0000256" key="2">
    <source>
        <dbReference type="ARBA" id="ARBA00022552"/>
    </source>
</evidence>
<evidence type="ECO:0000259" key="7">
    <source>
        <dbReference type="Pfam" id="PF00590"/>
    </source>
</evidence>
<evidence type="ECO:0000313" key="8">
    <source>
        <dbReference type="EMBL" id="PJE64635.1"/>
    </source>
</evidence>
<proteinExistence type="inferred from homology"/>
<dbReference type="CDD" id="cd11648">
    <property type="entry name" value="RsmI"/>
    <property type="match status" value="1"/>
</dbReference>
<evidence type="ECO:0000256" key="6">
    <source>
        <dbReference type="HAMAP-Rule" id="MF_01877"/>
    </source>
</evidence>
<evidence type="ECO:0000256" key="1">
    <source>
        <dbReference type="ARBA" id="ARBA00022490"/>
    </source>
</evidence>
<dbReference type="FunFam" id="3.40.1010.10:FF:000007">
    <property type="entry name" value="Ribosomal RNA small subunit methyltransferase I"/>
    <property type="match status" value="1"/>
</dbReference>
<comment type="subcellular location">
    <subcellularLocation>
        <location evidence="6">Cytoplasm</location>
    </subcellularLocation>
</comment>
<dbReference type="PIRSF" id="PIRSF005917">
    <property type="entry name" value="MTase_YraL"/>
    <property type="match status" value="1"/>
</dbReference>
<dbReference type="InterPro" id="IPR035996">
    <property type="entry name" value="4pyrrol_Methylase_sf"/>
</dbReference>
<keyword evidence="4 6" id="KW-0808">Transferase</keyword>
<keyword evidence="3 6" id="KW-0489">Methyltransferase</keyword>
<reference evidence="9" key="1">
    <citation type="submission" date="2017-09" db="EMBL/GenBank/DDBJ databases">
        <title>Depth-based differentiation of microbial function through sediment-hosted aquifers and enrichment of novel symbionts in the deep terrestrial subsurface.</title>
        <authorList>
            <person name="Probst A.J."/>
            <person name="Ladd B."/>
            <person name="Jarett J.K."/>
            <person name="Geller-Mcgrath D.E."/>
            <person name="Sieber C.M.K."/>
            <person name="Emerson J.B."/>
            <person name="Anantharaman K."/>
            <person name="Thomas B.C."/>
            <person name="Malmstrom R."/>
            <person name="Stieglmeier M."/>
            <person name="Klingl A."/>
            <person name="Woyke T."/>
            <person name="Ryan C.M."/>
            <person name="Banfield J.F."/>
        </authorList>
    </citation>
    <scope>NUCLEOTIDE SEQUENCE [LARGE SCALE GENOMIC DNA]</scope>
</reference>
<accession>A0A2M8KXH3</accession>
<feature type="domain" description="Tetrapyrrole methylase" evidence="7">
    <location>
        <begin position="8"/>
        <end position="208"/>
    </location>
</feature>
<dbReference type="SUPFAM" id="SSF53790">
    <property type="entry name" value="Tetrapyrrole methylase"/>
    <property type="match status" value="1"/>
</dbReference>
<dbReference type="InterPro" id="IPR018063">
    <property type="entry name" value="SAM_MeTrfase_RsmI_CS"/>
</dbReference>
<dbReference type="InterPro" id="IPR000878">
    <property type="entry name" value="4pyrrol_Mease"/>
</dbReference>
<dbReference type="HAMAP" id="MF_01877">
    <property type="entry name" value="16SrRNA_methyltr_I"/>
    <property type="match status" value="1"/>
</dbReference>
<evidence type="ECO:0000256" key="5">
    <source>
        <dbReference type="ARBA" id="ARBA00022691"/>
    </source>
</evidence>
<dbReference type="Pfam" id="PF00590">
    <property type="entry name" value="TP_methylase"/>
    <property type="match status" value="1"/>
</dbReference>
<evidence type="ECO:0000313" key="9">
    <source>
        <dbReference type="Proteomes" id="UP000229098"/>
    </source>
</evidence>
<comment type="caution">
    <text evidence="8">The sequence shown here is derived from an EMBL/GenBank/DDBJ whole genome shotgun (WGS) entry which is preliminary data.</text>
</comment>
<dbReference type="NCBIfam" id="TIGR00096">
    <property type="entry name" value="16S rRNA (cytidine(1402)-2'-O)-methyltransferase"/>
    <property type="match status" value="1"/>
</dbReference>
<evidence type="ECO:0000256" key="4">
    <source>
        <dbReference type="ARBA" id="ARBA00022679"/>
    </source>
</evidence>
<organism evidence="8 9">
    <name type="scientific">Candidatus Ryanbacteria bacterium CG10_big_fil_rev_8_21_14_0_10_43_42</name>
    <dbReference type="NCBI Taxonomy" id="1974864"/>
    <lineage>
        <taxon>Bacteria</taxon>
        <taxon>Candidatus Ryaniibacteriota</taxon>
    </lineage>
</organism>
<dbReference type="Gene3D" id="3.30.950.10">
    <property type="entry name" value="Methyltransferase, Cobalt-precorrin-4 Transmethylase, Domain 2"/>
    <property type="match status" value="1"/>
</dbReference>
<dbReference type="InterPro" id="IPR014776">
    <property type="entry name" value="4pyrrole_Mease_sub2"/>
</dbReference>
<keyword evidence="2 6" id="KW-0698">rRNA processing</keyword>
<dbReference type="PROSITE" id="PS01296">
    <property type="entry name" value="RSMI"/>
    <property type="match status" value="1"/>
</dbReference>
<comment type="function">
    <text evidence="6">Catalyzes the 2'-O-methylation of the ribose of cytidine 1402 (C1402) in 16S rRNA.</text>
</comment>
<dbReference type="PANTHER" id="PTHR46111">
    <property type="entry name" value="RIBOSOMAL RNA SMALL SUBUNIT METHYLTRANSFERASE I"/>
    <property type="match status" value="1"/>
</dbReference>
<comment type="similarity">
    <text evidence="6">Belongs to the methyltransferase superfamily. RsmI family.</text>
</comment>
<keyword evidence="1 6" id="KW-0963">Cytoplasm</keyword>
<dbReference type="FunFam" id="3.30.950.10:FF:000002">
    <property type="entry name" value="Ribosomal RNA small subunit methyltransferase I"/>
    <property type="match status" value="1"/>
</dbReference>
<dbReference type="PANTHER" id="PTHR46111:SF1">
    <property type="entry name" value="RIBOSOMAL RNA SMALL SUBUNIT METHYLTRANSFERASE I"/>
    <property type="match status" value="1"/>
</dbReference>
<dbReference type="GO" id="GO:0070677">
    <property type="term" value="F:rRNA (cytosine-2'-O-)-methyltransferase activity"/>
    <property type="evidence" value="ECO:0007669"/>
    <property type="project" value="UniProtKB-UniRule"/>
</dbReference>
<protein>
    <recommendedName>
        <fullName evidence="6">Ribosomal RNA small subunit methyltransferase I</fullName>
        <ecNumber evidence="6">2.1.1.198</ecNumber>
    </recommendedName>
    <alternativeName>
        <fullName evidence="6">16S rRNA 2'-O-ribose C1402 methyltransferase</fullName>
    </alternativeName>
    <alternativeName>
        <fullName evidence="6">rRNA (cytidine-2'-O-)-methyltransferase RsmI</fullName>
    </alternativeName>
</protein>
<comment type="catalytic activity">
    <reaction evidence="6">
        <text>cytidine(1402) in 16S rRNA + S-adenosyl-L-methionine = 2'-O-methylcytidine(1402) in 16S rRNA + S-adenosyl-L-homocysteine + H(+)</text>
        <dbReference type="Rhea" id="RHEA:42924"/>
        <dbReference type="Rhea" id="RHEA-COMP:10285"/>
        <dbReference type="Rhea" id="RHEA-COMP:10286"/>
        <dbReference type="ChEBI" id="CHEBI:15378"/>
        <dbReference type="ChEBI" id="CHEBI:57856"/>
        <dbReference type="ChEBI" id="CHEBI:59789"/>
        <dbReference type="ChEBI" id="CHEBI:74495"/>
        <dbReference type="ChEBI" id="CHEBI:82748"/>
        <dbReference type="EC" id="2.1.1.198"/>
    </reaction>
</comment>